<comment type="caution">
    <text evidence="3">The sequence shown here is derived from an EMBL/GenBank/DDBJ whole genome shotgun (WGS) entry which is preliminary data.</text>
</comment>
<reference evidence="3 5" key="1">
    <citation type="submission" date="2019-07" db="EMBL/GenBank/DDBJ databases">
        <title>Venturia inaequalis Genome Resource.</title>
        <authorList>
            <person name="Lichtner F.J."/>
        </authorList>
    </citation>
    <scope>NUCLEOTIDE SEQUENCE [LARGE SCALE GENOMIC DNA]</scope>
    <source>
        <strain evidence="1 4">120213</strain>
        <strain evidence="2">Bline_iso_100314</strain>
        <strain evidence="3 5">DMI_063113</strain>
    </source>
</reference>
<organism evidence="3 5">
    <name type="scientific">Venturia inaequalis</name>
    <name type="common">Apple scab fungus</name>
    <dbReference type="NCBI Taxonomy" id="5025"/>
    <lineage>
        <taxon>Eukaryota</taxon>
        <taxon>Fungi</taxon>
        <taxon>Dikarya</taxon>
        <taxon>Ascomycota</taxon>
        <taxon>Pezizomycotina</taxon>
        <taxon>Dothideomycetes</taxon>
        <taxon>Pleosporomycetidae</taxon>
        <taxon>Venturiales</taxon>
        <taxon>Venturiaceae</taxon>
        <taxon>Venturia</taxon>
    </lineage>
</organism>
<accession>A0A8H3UNW4</accession>
<dbReference type="Proteomes" id="UP000433883">
    <property type="component" value="Unassembled WGS sequence"/>
</dbReference>
<dbReference type="Proteomes" id="UP000447873">
    <property type="component" value="Unassembled WGS sequence"/>
</dbReference>
<evidence type="ECO:0000313" key="1">
    <source>
        <dbReference type="EMBL" id="KAE9963960.1"/>
    </source>
</evidence>
<evidence type="ECO:0000313" key="2">
    <source>
        <dbReference type="EMBL" id="KAE9964281.1"/>
    </source>
</evidence>
<dbReference type="Proteomes" id="UP000490939">
    <property type="component" value="Unassembled WGS sequence"/>
</dbReference>
<gene>
    <name evidence="2" type="ORF">BLS_008496</name>
    <name evidence="3" type="ORF">EG327_009033</name>
    <name evidence="1" type="ORF">EG328_010900</name>
</gene>
<dbReference type="EMBL" id="WNWQ01000721">
    <property type="protein sequence ID" value="KAE9964281.1"/>
    <property type="molecule type" value="Genomic_DNA"/>
</dbReference>
<protein>
    <submittedName>
        <fullName evidence="3">Uncharacterized protein</fullName>
    </submittedName>
</protein>
<evidence type="ECO:0000313" key="4">
    <source>
        <dbReference type="Proteomes" id="UP000447873"/>
    </source>
</evidence>
<dbReference type="OrthoDB" id="3513679at2759"/>
<name>A0A8H3UNW4_VENIN</name>
<evidence type="ECO:0000313" key="3">
    <source>
        <dbReference type="EMBL" id="KAE9973565.1"/>
    </source>
</evidence>
<evidence type="ECO:0000313" key="5">
    <source>
        <dbReference type="Proteomes" id="UP000490939"/>
    </source>
</evidence>
<proteinExistence type="predicted"/>
<dbReference type="AlphaFoldDB" id="A0A8H3UNW4"/>
<dbReference type="EMBL" id="WNWS01000757">
    <property type="protein sequence ID" value="KAE9963960.1"/>
    <property type="molecule type" value="Genomic_DNA"/>
</dbReference>
<keyword evidence="5" id="KW-1185">Reference proteome</keyword>
<dbReference type="EMBL" id="WNWR01000587">
    <property type="protein sequence ID" value="KAE9973565.1"/>
    <property type="molecule type" value="Genomic_DNA"/>
</dbReference>
<sequence length="340" mass="38808">MKNTIAMESRNHEILQQIRRDQEDRYVLQLARYGAQFPMQVPSELPLPPVPEDAACLIQDHLWDCANKSTAMYLATDASPGPEAYSTLPLSYHVWKRSKHPCLERNTFLTKVIKYGRPFQSHNTSYLLDCEVVAIPRTVRTHLDLCSRFDLLHKDICEKSGKPREWSPLHSGVYGCPHPSDYKLNPLFRALFILIRPQDKVPDNWLEMNCLERGQATSVEIVLTGVDEGILVPIDLAEVSDDYVQVQGDIQYTTTTLHDALCFVAKLQDRQHEAEHSQGLGSSVSDTFEDPLKYSKVSGKYLGYSGPRITPELLLEHRDASYIPPYFRRYMPAKTENKTT</sequence>